<evidence type="ECO:0000256" key="10">
    <source>
        <dbReference type="ARBA" id="ARBA00023211"/>
    </source>
</evidence>
<dbReference type="PANTHER" id="PTHR30031:SF0">
    <property type="entry name" value="PHOSPHOENOLPYRUVATE CARBOXYKINASE (ATP)"/>
    <property type="match status" value="1"/>
</dbReference>
<keyword evidence="11 13" id="KW-0456">Lyase</keyword>
<feature type="binding site" evidence="13">
    <location>
        <position position="198"/>
    </location>
    <ligand>
        <name>substrate</name>
    </ligand>
</feature>
<feature type="binding site" evidence="13">
    <location>
        <position position="198"/>
    </location>
    <ligand>
        <name>ATP</name>
        <dbReference type="ChEBI" id="CHEBI:30616"/>
    </ligand>
</feature>
<dbReference type="GO" id="GO:0005829">
    <property type="term" value="C:cytosol"/>
    <property type="evidence" value="ECO:0007669"/>
    <property type="project" value="TreeGrafter"/>
</dbReference>
<dbReference type="InterPro" id="IPR015994">
    <property type="entry name" value="PEPCK_ATP_CS"/>
</dbReference>
<evidence type="ECO:0000256" key="2">
    <source>
        <dbReference type="ARBA" id="ARBA00006052"/>
    </source>
</evidence>
<dbReference type="PANTHER" id="PTHR30031">
    <property type="entry name" value="PHOSPHOENOLPYRUVATE CARBOXYKINASE ATP"/>
    <property type="match status" value="1"/>
</dbReference>
<comment type="pathway">
    <text evidence="1 13">Carbohydrate biosynthesis; gluconeogenesis.</text>
</comment>
<comment type="similarity">
    <text evidence="2 13">Belongs to the phosphoenolpyruvate carboxykinase (ATP) family.</text>
</comment>
<dbReference type="RefSeq" id="WP_124762612.1">
    <property type="nucleotide sequence ID" value="NZ_JAFBDY010000001.1"/>
</dbReference>
<keyword evidence="14" id="KW-0418">Kinase</keyword>
<proteinExistence type="inferred from homology"/>
<evidence type="ECO:0000313" key="14">
    <source>
        <dbReference type="EMBL" id="RQW76609.1"/>
    </source>
</evidence>
<evidence type="ECO:0000256" key="1">
    <source>
        <dbReference type="ARBA" id="ARBA00004742"/>
    </source>
</evidence>
<dbReference type="Gene3D" id="3.40.449.10">
    <property type="entry name" value="Phosphoenolpyruvate Carboxykinase, domain 1"/>
    <property type="match status" value="1"/>
</dbReference>
<comment type="caution">
    <text evidence="14">The sequence shown here is derived from an EMBL/GenBank/DDBJ whole genome shotgun (WGS) entry which is preliminary data.</text>
</comment>
<dbReference type="Proteomes" id="UP000274033">
    <property type="component" value="Unassembled WGS sequence"/>
</dbReference>
<feature type="binding site" evidence="13">
    <location>
        <position position="192"/>
    </location>
    <ligand>
        <name>substrate</name>
    </ligand>
</feature>
<dbReference type="UniPathway" id="UPA00138"/>
<feature type="binding site" evidence="13">
    <location>
        <position position="217"/>
    </location>
    <ligand>
        <name>ATP</name>
        <dbReference type="ChEBI" id="CHEBI:30616"/>
    </ligand>
</feature>
<dbReference type="Pfam" id="PF01293">
    <property type="entry name" value="PEPCK_ATP"/>
    <property type="match status" value="1"/>
</dbReference>
<feature type="binding site" evidence="13">
    <location>
        <position position="319"/>
    </location>
    <ligand>
        <name>substrate</name>
    </ligand>
</feature>
<dbReference type="HAMAP" id="MF_00453">
    <property type="entry name" value="PEPCK_ATP"/>
    <property type="match status" value="1"/>
</dbReference>
<dbReference type="Gene3D" id="3.90.228.20">
    <property type="match status" value="1"/>
</dbReference>
<feature type="binding site" evidence="13">
    <location>
        <begin position="233"/>
        <end position="241"/>
    </location>
    <ligand>
        <name>ATP</name>
        <dbReference type="ChEBI" id="CHEBI:30616"/>
    </ligand>
</feature>
<dbReference type="SUPFAM" id="SSF68923">
    <property type="entry name" value="PEP carboxykinase N-terminal domain"/>
    <property type="match status" value="1"/>
</dbReference>
<dbReference type="FunFam" id="2.170.8.10:FF:000001">
    <property type="entry name" value="Phosphoenolpyruvate carboxykinase (ATP)"/>
    <property type="match status" value="1"/>
</dbReference>
<keyword evidence="9 13" id="KW-0067">ATP-binding</keyword>
<feature type="binding site" evidence="13">
    <location>
        <position position="444"/>
    </location>
    <ligand>
        <name>ATP</name>
        <dbReference type="ChEBI" id="CHEBI:30616"/>
    </ligand>
</feature>
<sequence>MNSVEIANELKELLNGKNINVQLSVPQLVEKATSRGEADLTADGAIVAKTGKYTGRSPKDKYTVVEESSQDKIDWGKVNQPISSEVFDQLYIKVVNYLKEKDELFVFKGFAGADKDSQLHIQVVNEYAWHNLFCHQLFIRPTEDELKSHEAEFTIVSAPGFKADPAIDGTNSETFIIVSLEKKIILIGGTEYAGEMKKSIFGIMNYLLPESGILSMHCSANVGEAGDVALFFGLSGTGKTTLSADANRKLIGDDEHGWSDNGVFNIEGGCYAKTINLSAEKEPEIYNAIRFGSVLENVVVDSETRIPNYDDNSLTENTRAAYPIHYIDNIVTPSVAGHPKTIVFLTADAFGVLPPISKLTKEQAMYHFLSGFTSKLAGTERGVTEPEPVFSTCFGSPFLPLPATRYAEMLGEKIDEHGAQVFLVNTGWTGGEYGVGSRMKLSYTRTMVRAAIDGKLNDVATTQDTVFGLHIPITVEGVPSEVLNPRDAWADKEAYDQKAKQLADLFKENFNKFSNVSEEITNNGGPLV</sequence>
<dbReference type="GO" id="GO:0006094">
    <property type="term" value="P:gluconeogenesis"/>
    <property type="evidence" value="ECO:0007669"/>
    <property type="project" value="UniProtKB-UniRule"/>
</dbReference>
<evidence type="ECO:0000256" key="5">
    <source>
        <dbReference type="ARBA" id="ARBA00022490"/>
    </source>
</evidence>
<gene>
    <name evidence="13 14" type="primary">pckA</name>
    <name evidence="14" type="ORF">EBB45_03400</name>
</gene>
<comment type="subcellular location">
    <subcellularLocation>
        <location evidence="13">Cytoplasm</location>
    </subcellularLocation>
</comment>
<feature type="binding site" evidence="13">
    <location>
        <position position="217"/>
    </location>
    <ligand>
        <name>Mn(2+)</name>
        <dbReference type="ChEBI" id="CHEBI:29035"/>
    </ligand>
</feature>
<dbReference type="EMBL" id="RRCT01000001">
    <property type="protein sequence ID" value="RQW76609.1"/>
    <property type="molecule type" value="Genomic_DNA"/>
</dbReference>
<keyword evidence="14" id="KW-0670">Pyruvate</keyword>
<dbReference type="GO" id="GO:0004612">
    <property type="term" value="F:phosphoenolpyruvate carboxykinase (ATP) activity"/>
    <property type="evidence" value="ECO:0007669"/>
    <property type="project" value="UniProtKB-UniRule"/>
</dbReference>
<keyword evidence="14" id="KW-0808">Transferase</keyword>
<accession>A0A3N9UL05</accession>
<keyword evidence="4 13" id="KW-0312">Gluconeogenesis</keyword>
<dbReference type="Gene3D" id="2.170.8.10">
    <property type="entry name" value="Phosphoenolpyruvate Carboxykinase, domain 2"/>
    <property type="match status" value="1"/>
</dbReference>
<evidence type="ECO:0000256" key="11">
    <source>
        <dbReference type="ARBA" id="ARBA00023239"/>
    </source>
</evidence>
<feature type="binding site" evidence="13">
    <location>
        <position position="198"/>
    </location>
    <ligand>
        <name>Mn(2+)</name>
        <dbReference type="ChEBI" id="CHEBI:29035"/>
    </ligand>
</feature>
<comment type="function">
    <text evidence="13">Involved in the gluconeogenesis. Catalyzes the conversion of oxaloacetate (OAA) to phosphoenolpyruvate (PEP) through direct phosphoryl transfer between the nucleoside triphosphate and OAA.</text>
</comment>
<feature type="binding site" evidence="13">
    <location>
        <position position="56"/>
    </location>
    <ligand>
        <name>substrate</name>
    </ligand>
</feature>
<keyword evidence="7 13" id="KW-0547">Nucleotide-binding</keyword>
<dbReference type="SUPFAM" id="SSF53795">
    <property type="entry name" value="PEP carboxykinase-like"/>
    <property type="match status" value="1"/>
</dbReference>
<comment type="catalytic activity">
    <reaction evidence="12 13">
        <text>oxaloacetate + ATP = phosphoenolpyruvate + ADP + CO2</text>
        <dbReference type="Rhea" id="RHEA:18617"/>
        <dbReference type="ChEBI" id="CHEBI:16452"/>
        <dbReference type="ChEBI" id="CHEBI:16526"/>
        <dbReference type="ChEBI" id="CHEBI:30616"/>
        <dbReference type="ChEBI" id="CHEBI:58702"/>
        <dbReference type="ChEBI" id="CHEBI:456216"/>
        <dbReference type="EC" id="4.1.1.49"/>
    </reaction>
</comment>
<evidence type="ECO:0000256" key="9">
    <source>
        <dbReference type="ARBA" id="ARBA00022840"/>
    </source>
</evidence>
<dbReference type="GO" id="GO:0016301">
    <property type="term" value="F:kinase activity"/>
    <property type="evidence" value="ECO:0007669"/>
    <property type="project" value="UniProtKB-KW"/>
</dbReference>
<dbReference type="NCBIfam" id="NF006820">
    <property type="entry name" value="PRK09344.1-2"/>
    <property type="match status" value="1"/>
</dbReference>
<evidence type="ECO:0000256" key="6">
    <source>
        <dbReference type="ARBA" id="ARBA00022723"/>
    </source>
</evidence>
<evidence type="ECO:0000256" key="7">
    <source>
        <dbReference type="ARBA" id="ARBA00022741"/>
    </source>
</evidence>
<dbReference type="FunFam" id="3.40.449.10:FF:000001">
    <property type="entry name" value="Phosphoenolpyruvate carboxykinase (ATP)"/>
    <property type="match status" value="1"/>
</dbReference>
<evidence type="ECO:0000313" key="15">
    <source>
        <dbReference type="Proteomes" id="UP000274033"/>
    </source>
</evidence>
<keyword evidence="5 13" id="KW-0963">Cytoplasm</keyword>
<dbReference type="PROSITE" id="PS00532">
    <property type="entry name" value="PEPCK_ATP"/>
    <property type="match status" value="1"/>
</dbReference>
<dbReference type="PIRSF" id="PIRSF006294">
    <property type="entry name" value="PEP_crbxkin"/>
    <property type="match status" value="1"/>
</dbReference>
<keyword evidence="10 13" id="KW-0464">Manganese</keyword>
<dbReference type="CDD" id="cd00484">
    <property type="entry name" value="PEPCK_ATP"/>
    <property type="match status" value="1"/>
</dbReference>
<organism evidence="14 15">
    <name type="scientific">Lysinibacillus composti</name>
    <dbReference type="NCBI Taxonomy" id="720633"/>
    <lineage>
        <taxon>Bacteria</taxon>
        <taxon>Bacillati</taxon>
        <taxon>Bacillota</taxon>
        <taxon>Bacilli</taxon>
        <taxon>Bacillales</taxon>
        <taxon>Bacillaceae</taxon>
        <taxon>Lysinibacillus</taxon>
    </lineage>
</organism>
<keyword evidence="6 13" id="KW-0479">Metal-binding</keyword>
<evidence type="ECO:0000256" key="8">
    <source>
        <dbReference type="ARBA" id="ARBA00022793"/>
    </source>
</evidence>
<evidence type="ECO:0000256" key="3">
    <source>
        <dbReference type="ARBA" id="ARBA00012363"/>
    </source>
</evidence>
<evidence type="ECO:0000256" key="12">
    <source>
        <dbReference type="ARBA" id="ARBA00047371"/>
    </source>
</evidence>
<dbReference type="GO" id="GO:0005524">
    <property type="term" value="F:ATP binding"/>
    <property type="evidence" value="ECO:0007669"/>
    <property type="project" value="UniProtKB-UniRule"/>
</dbReference>
<dbReference type="InterPro" id="IPR001272">
    <property type="entry name" value="PEP_carboxykinase_ATP"/>
</dbReference>
<evidence type="ECO:0000256" key="13">
    <source>
        <dbReference type="HAMAP-Rule" id="MF_00453"/>
    </source>
</evidence>
<dbReference type="InterPro" id="IPR013035">
    <property type="entry name" value="PEP_carboxykinase_C"/>
</dbReference>
<comment type="cofactor">
    <cofactor evidence="13">
        <name>Mn(2+)</name>
        <dbReference type="ChEBI" id="CHEBI:29035"/>
    </cofactor>
    <text evidence="13">Binds 1 Mn(2+) ion per subunit.</text>
</comment>
<protein>
    <recommendedName>
        <fullName evidence="3 13">Phosphoenolpyruvate carboxykinase (ATP)</fullName>
        <shortName evidence="13">PCK</shortName>
        <shortName evidence="13">PEP carboxykinase</shortName>
        <shortName evidence="13">PEPCK</shortName>
        <ecNumber evidence="3 13">4.1.1.49</ecNumber>
    </recommendedName>
</protein>
<reference evidence="14 15" key="1">
    <citation type="journal article" date="2013" name="J. Microbiol.">
        <title>Lysinibacillus chungkukjangi sp. nov., isolated from Chungkukjang, Korean fermented soybean food.</title>
        <authorList>
            <person name="Kim S.J."/>
            <person name="Jang Y.H."/>
            <person name="Hamada M."/>
            <person name="Ahn J.H."/>
            <person name="Weon H.Y."/>
            <person name="Suzuki K."/>
            <person name="Whang K.S."/>
            <person name="Kwon S.W."/>
        </authorList>
    </citation>
    <scope>NUCLEOTIDE SEQUENCE [LARGE SCALE GENOMIC DNA]</scope>
    <source>
        <strain evidence="14 15">MCCC 1A12701</strain>
    </source>
</reference>
<feature type="binding site" evidence="13">
    <location>
        <position position="254"/>
    </location>
    <ligand>
        <name>Mn(2+)</name>
        <dbReference type="ChEBI" id="CHEBI:29035"/>
    </ligand>
</feature>
<keyword evidence="8 13" id="KW-0210">Decarboxylase</keyword>
<dbReference type="InterPro" id="IPR008210">
    <property type="entry name" value="PEP_carboxykinase_N"/>
</dbReference>
<dbReference type="GO" id="GO:0046872">
    <property type="term" value="F:metal ion binding"/>
    <property type="evidence" value="ECO:0007669"/>
    <property type="project" value="UniProtKB-KW"/>
</dbReference>
<dbReference type="OrthoDB" id="9806325at2"/>
<comment type="caution">
    <text evidence="13">Lacks conserved residue(s) required for the propagation of feature annotation.</text>
</comment>
<keyword evidence="15" id="KW-1185">Reference proteome</keyword>
<dbReference type="EC" id="4.1.1.49" evidence="3 13"/>
<dbReference type="NCBIfam" id="NF006821">
    <property type="entry name" value="PRK09344.1-3"/>
    <property type="match status" value="1"/>
</dbReference>
<name>A0A3N9UL05_9BACI</name>
<feature type="binding site" evidence="13">
    <location>
        <position position="282"/>
    </location>
    <ligand>
        <name>ATP</name>
        <dbReference type="ChEBI" id="CHEBI:30616"/>
    </ligand>
</feature>
<dbReference type="NCBIfam" id="TIGR00224">
    <property type="entry name" value="pckA"/>
    <property type="match status" value="1"/>
</dbReference>
<feature type="binding site" evidence="13">
    <location>
        <position position="319"/>
    </location>
    <ligand>
        <name>ATP</name>
        <dbReference type="ChEBI" id="CHEBI:30616"/>
    </ligand>
</feature>
<evidence type="ECO:0000256" key="4">
    <source>
        <dbReference type="ARBA" id="ARBA00022432"/>
    </source>
</evidence>
<dbReference type="AlphaFoldDB" id="A0A3N9UL05"/>